<keyword evidence="2" id="KW-1185">Reference proteome</keyword>
<dbReference type="EMBL" id="CM047743">
    <property type="protein sequence ID" value="KAJ0030543.1"/>
    <property type="molecule type" value="Genomic_DNA"/>
</dbReference>
<evidence type="ECO:0000313" key="1">
    <source>
        <dbReference type="EMBL" id="KAJ0030543.1"/>
    </source>
</evidence>
<accession>A0ACC0Y7P7</accession>
<gene>
    <name evidence="1" type="ORF">Pint_14089</name>
</gene>
<comment type="caution">
    <text evidence="1">The sequence shown here is derived from an EMBL/GenBank/DDBJ whole genome shotgun (WGS) entry which is preliminary data.</text>
</comment>
<reference evidence="2" key="1">
    <citation type="journal article" date="2023" name="G3 (Bethesda)">
        <title>Genome assembly and association tests identify interacting loci associated with vigor, precocity, and sex in interspecific pistachio rootstocks.</title>
        <authorList>
            <person name="Palmer W."/>
            <person name="Jacygrad E."/>
            <person name="Sagayaradj S."/>
            <person name="Cavanaugh K."/>
            <person name="Han R."/>
            <person name="Bertier L."/>
            <person name="Beede B."/>
            <person name="Kafkas S."/>
            <person name="Golino D."/>
            <person name="Preece J."/>
            <person name="Michelmore R."/>
        </authorList>
    </citation>
    <scope>NUCLEOTIDE SEQUENCE [LARGE SCALE GENOMIC DNA]</scope>
</reference>
<dbReference type="Proteomes" id="UP001163603">
    <property type="component" value="Chromosome 8"/>
</dbReference>
<proteinExistence type="predicted"/>
<evidence type="ECO:0000313" key="2">
    <source>
        <dbReference type="Proteomes" id="UP001163603"/>
    </source>
</evidence>
<sequence length="117" mass="12972">MNFHYSVYMDKKKARIKKASHLGTNQIAQSAHKGLQQKSLKTPTTFKKIQQKLQSPTSRKTKTHHSKTPAKHTPRTRKQAAPPGKNGNSNKEGFVTKSMTCNLGQPHALLNTKGPAT</sequence>
<name>A0ACC0Y7P7_9ROSI</name>
<organism evidence="1 2">
    <name type="scientific">Pistacia integerrima</name>
    <dbReference type="NCBI Taxonomy" id="434235"/>
    <lineage>
        <taxon>Eukaryota</taxon>
        <taxon>Viridiplantae</taxon>
        <taxon>Streptophyta</taxon>
        <taxon>Embryophyta</taxon>
        <taxon>Tracheophyta</taxon>
        <taxon>Spermatophyta</taxon>
        <taxon>Magnoliopsida</taxon>
        <taxon>eudicotyledons</taxon>
        <taxon>Gunneridae</taxon>
        <taxon>Pentapetalae</taxon>
        <taxon>rosids</taxon>
        <taxon>malvids</taxon>
        <taxon>Sapindales</taxon>
        <taxon>Anacardiaceae</taxon>
        <taxon>Pistacia</taxon>
    </lineage>
</organism>
<protein>
    <submittedName>
        <fullName evidence="1">Uncharacterized protein</fullName>
    </submittedName>
</protein>